<feature type="compositionally biased region" description="Basic and acidic residues" evidence="6">
    <location>
        <begin position="335"/>
        <end position="346"/>
    </location>
</feature>
<keyword evidence="8" id="KW-1185">Reference proteome</keyword>
<evidence type="ECO:0000256" key="1">
    <source>
        <dbReference type="ARBA" id="ARBA00000085"/>
    </source>
</evidence>
<feature type="region of interest" description="Disordered" evidence="6">
    <location>
        <begin position="313"/>
        <end position="423"/>
    </location>
</feature>
<dbReference type="RefSeq" id="WP_379582673.1">
    <property type="nucleotide sequence ID" value="NZ_JBHSQW010000009.1"/>
</dbReference>
<dbReference type="PANTHER" id="PTHR45436">
    <property type="entry name" value="SENSOR HISTIDINE KINASE YKOH"/>
    <property type="match status" value="1"/>
</dbReference>
<protein>
    <recommendedName>
        <fullName evidence="2">histidine kinase</fullName>
        <ecNumber evidence="2">2.7.13.3</ecNumber>
    </recommendedName>
</protein>
<dbReference type="Proteomes" id="UP001596302">
    <property type="component" value="Unassembled WGS sequence"/>
</dbReference>
<feature type="region of interest" description="Disordered" evidence="6">
    <location>
        <begin position="252"/>
        <end position="274"/>
    </location>
</feature>
<feature type="region of interest" description="Disordered" evidence="6">
    <location>
        <begin position="1"/>
        <end position="26"/>
    </location>
</feature>
<sequence length="423" mass="43701">MADLWADVTPLRPTRSEPPEPPAASAPVDEVLLGVVRRLRARAESQAVLAERLRSNETRPGALADLAALGASLRGIRRDSETLLALSGAAAGSAAGGAVPLADLLREAVSAADEPGRIVVAPPAQAAVVAPTSGGLVLVLAELLGQATASRSPGARIEVVSRRSGDGGLVVEVFAPGAGPAPDEAADLERGLTTGLPEGPLAAERIGVFVAARLAHSCGLRVGLVPDPGVEAPLGLALVGAVHCPSRLLGDRGPARSVEPDRPHVERSFDPPPAARGVDELFGPLDEVAPQPADDLSDTPIYAAVASAWFERPNRSGGRRGRGAEPLDWSSQGDAEWRAAAERASRADQVSSLTSSGLPRRRPGQQMVAPPRRAATTAHVGAADRAPDLVRMRLASYQRGLQEGRHRAVDPDSPDFAASPPDD</sequence>
<evidence type="ECO:0000256" key="3">
    <source>
        <dbReference type="ARBA" id="ARBA00022553"/>
    </source>
</evidence>
<organism evidence="7 8">
    <name type="scientific">Pseudonocardia hispaniensis</name>
    <dbReference type="NCBI Taxonomy" id="904933"/>
    <lineage>
        <taxon>Bacteria</taxon>
        <taxon>Bacillati</taxon>
        <taxon>Actinomycetota</taxon>
        <taxon>Actinomycetes</taxon>
        <taxon>Pseudonocardiales</taxon>
        <taxon>Pseudonocardiaceae</taxon>
        <taxon>Pseudonocardia</taxon>
    </lineage>
</organism>
<comment type="caution">
    <text evidence="7">The sequence shown here is derived from an EMBL/GenBank/DDBJ whole genome shotgun (WGS) entry which is preliminary data.</text>
</comment>
<proteinExistence type="predicted"/>
<dbReference type="EMBL" id="JBHSQW010000009">
    <property type="protein sequence ID" value="MFC5993267.1"/>
    <property type="molecule type" value="Genomic_DNA"/>
</dbReference>
<reference evidence="8" key="1">
    <citation type="journal article" date="2019" name="Int. J. Syst. Evol. Microbiol.">
        <title>The Global Catalogue of Microorganisms (GCM) 10K type strain sequencing project: providing services to taxonomists for standard genome sequencing and annotation.</title>
        <authorList>
            <consortium name="The Broad Institute Genomics Platform"/>
            <consortium name="The Broad Institute Genome Sequencing Center for Infectious Disease"/>
            <person name="Wu L."/>
            <person name="Ma J."/>
        </authorList>
    </citation>
    <scope>NUCLEOTIDE SEQUENCE [LARGE SCALE GENOMIC DNA]</scope>
    <source>
        <strain evidence="8">CCM 8391</strain>
    </source>
</reference>
<gene>
    <name evidence="7" type="ORF">ACFQE5_03460</name>
</gene>
<keyword evidence="3" id="KW-0597">Phosphoprotein</keyword>
<dbReference type="PANTHER" id="PTHR45436:SF5">
    <property type="entry name" value="SENSOR HISTIDINE KINASE TRCS"/>
    <property type="match status" value="1"/>
</dbReference>
<dbReference type="EC" id="2.7.13.3" evidence="2"/>
<dbReference type="InterPro" id="IPR050428">
    <property type="entry name" value="TCS_sensor_his_kinase"/>
</dbReference>
<evidence type="ECO:0000313" key="8">
    <source>
        <dbReference type="Proteomes" id="UP001596302"/>
    </source>
</evidence>
<keyword evidence="5" id="KW-0418">Kinase</keyword>
<comment type="catalytic activity">
    <reaction evidence="1">
        <text>ATP + protein L-histidine = ADP + protein N-phospho-L-histidine.</text>
        <dbReference type="EC" id="2.7.13.3"/>
    </reaction>
</comment>
<evidence type="ECO:0000313" key="7">
    <source>
        <dbReference type="EMBL" id="MFC5993267.1"/>
    </source>
</evidence>
<evidence type="ECO:0000256" key="2">
    <source>
        <dbReference type="ARBA" id="ARBA00012438"/>
    </source>
</evidence>
<feature type="compositionally biased region" description="Basic and acidic residues" evidence="6">
    <location>
        <begin position="252"/>
        <end position="269"/>
    </location>
</feature>
<feature type="compositionally biased region" description="Low complexity" evidence="6">
    <location>
        <begin position="414"/>
        <end position="423"/>
    </location>
</feature>
<name>A0ABW1IY39_9PSEU</name>
<evidence type="ECO:0000256" key="6">
    <source>
        <dbReference type="SAM" id="MobiDB-lite"/>
    </source>
</evidence>
<feature type="compositionally biased region" description="Polar residues" evidence="6">
    <location>
        <begin position="348"/>
        <end position="357"/>
    </location>
</feature>
<evidence type="ECO:0000256" key="4">
    <source>
        <dbReference type="ARBA" id="ARBA00022679"/>
    </source>
</evidence>
<keyword evidence="4" id="KW-0808">Transferase</keyword>
<accession>A0ABW1IY39</accession>
<evidence type="ECO:0000256" key="5">
    <source>
        <dbReference type="ARBA" id="ARBA00022777"/>
    </source>
</evidence>